<keyword evidence="4" id="KW-1185">Reference proteome</keyword>
<dbReference type="Pfam" id="PF03473">
    <property type="entry name" value="MOSC"/>
    <property type="match status" value="1"/>
</dbReference>
<reference evidence="4" key="1">
    <citation type="submission" date="2016-10" db="EMBL/GenBank/DDBJ databases">
        <authorList>
            <person name="Varghese N."/>
            <person name="Submissions S."/>
        </authorList>
    </citation>
    <scope>NUCLEOTIDE SEQUENCE [LARGE SCALE GENOMIC DNA]</scope>
    <source>
        <strain evidence="4">CGMCC 1.7739</strain>
    </source>
</reference>
<dbReference type="Proteomes" id="UP000198876">
    <property type="component" value="Unassembled WGS sequence"/>
</dbReference>
<gene>
    <name evidence="3" type="ORF">SAMN04488063_1622</name>
</gene>
<accession>A0A1I2PJX8</accession>
<dbReference type="EMBL" id="FOOQ01000001">
    <property type="protein sequence ID" value="SFG16354.1"/>
    <property type="molecule type" value="Genomic_DNA"/>
</dbReference>
<dbReference type="SUPFAM" id="SSF50800">
    <property type="entry name" value="PK beta-barrel domain-like"/>
    <property type="match status" value="1"/>
</dbReference>
<name>A0A1I2PJX8_9EURY</name>
<dbReference type="Gene3D" id="2.40.33.20">
    <property type="entry name" value="PK beta-barrel domain-like"/>
    <property type="match status" value="1"/>
</dbReference>
<feature type="compositionally biased region" description="Basic and acidic residues" evidence="1">
    <location>
        <begin position="160"/>
        <end position="182"/>
    </location>
</feature>
<dbReference type="GO" id="GO:0030170">
    <property type="term" value="F:pyridoxal phosphate binding"/>
    <property type="evidence" value="ECO:0007669"/>
    <property type="project" value="InterPro"/>
</dbReference>
<evidence type="ECO:0000256" key="1">
    <source>
        <dbReference type="SAM" id="MobiDB-lite"/>
    </source>
</evidence>
<dbReference type="PROSITE" id="PS51340">
    <property type="entry name" value="MOSC"/>
    <property type="match status" value="1"/>
</dbReference>
<dbReference type="PANTHER" id="PTHR36930:SF1">
    <property type="entry name" value="MOSC DOMAIN-CONTAINING PROTEIN"/>
    <property type="match status" value="1"/>
</dbReference>
<feature type="region of interest" description="Disordered" evidence="1">
    <location>
        <begin position="158"/>
        <end position="182"/>
    </location>
</feature>
<proteinExistence type="predicted"/>
<dbReference type="RefSeq" id="WP_092890878.1">
    <property type="nucleotide sequence ID" value="NZ_FOOQ01000001.1"/>
</dbReference>
<dbReference type="InterPro" id="IPR052716">
    <property type="entry name" value="MOSC_domain"/>
</dbReference>
<dbReference type="InterPro" id="IPR005302">
    <property type="entry name" value="MoCF_Sase_C"/>
</dbReference>
<dbReference type="GO" id="GO:0003824">
    <property type="term" value="F:catalytic activity"/>
    <property type="evidence" value="ECO:0007669"/>
    <property type="project" value="InterPro"/>
</dbReference>
<evidence type="ECO:0000313" key="3">
    <source>
        <dbReference type="EMBL" id="SFG16354.1"/>
    </source>
</evidence>
<organism evidence="3 4">
    <name type="scientific">Halopelagius inordinatus</name>
    <dbReference type="NCBI Taxonomy" id="553467"/>
    <lineage>
        <taxon>Archaea</taxon>
        <taxon>Methanobacteriati</taxon>
        <taxon>Methanobacteriota</taxon>
        <taxon>Stenosarchaea group</taxon>
        <taxon>Halobacteria</taxon>
        <taxon>Halobacteriales</taxon>
        <taxon>Haloferacaceae</taxon>
    </lineage>
</organism>
<dbReference type="PANTHER" id="PTHR36930">
    <property type="entry name" value="METAL-SULFUR CLUSTER BIOSYNTHESIS PROTEINS YUAD-RELATED"/>
    <property type="match status" value="1"/>
</dbReference>
<sequence length="182" mass="19635">MTADADIRGRVEAVWTSPEEGAPMESRESVEAVEGGLRGDRYLLGTGYYSPYDVCQVTFVSAAAIREIREETGIDLSDGRHRRNIVVSVSDLRGLLETTFGVGEAQFRGTRPRPPCAHVERVADEEGVARALGDGRGGICADVVTPGTVRTGDELEVVESDPRTEGRSIIDRLRGEDGENSA</sequence>
<dbReference type="OrthoDB" id="68158at2157"/>
<dbReference type="AlphaFoldDB" id="A0A1I2PJX8"/>
<evidence type="ECO:0000313" key="4">
    <source>
        <dbReference type="Proteomes" id="UP000198876"/>
    </source>
</evidence>
<protein>
    <submittedName>
        <fullName evidence="3">MOSC domain-containing protein</fullName>
    </submittedName>
</protein>
<evidence type="ECO:0000259" key="2">
    <source>
        <dbReference type="PROSITE" id="PS51340"/>
    </source>
</evidence>
<feature type="domain" description="MOSC" evidence="2">
    <location>
        <begin position="22"/>
        <end position="158"/>
    </location>
</feature>
<dbReference type="InterPro" id="IPR011037">
    <property type="entry name" value="Pyrv_Knase-like_insert_dom_sf"/>
</dbReference>
<dbReference type="STRING" id="553467.SAMN04488063_1622"/>
<dbReference type="GO" id="GO:0030151">
    <property type="term" value="F:molybdenum ion binding"/>
    <property type="evidence" value="ECO:0007669"/>
    <property type="project" value="InterPro"/>
</dbReference>